<dbReference type="KEGG" id="vg:65131660"/>
<organism evidence="1 2">
    <name type="scientific">uncultured phage cr125_1</name>
    <dbReference type="NCBI Taxonomy" id="2772091"/>
    <lineage>
        <taxon>Viruses</taxon>
        <taxon>Duplodnaviria</taxon>
        <taxon>Heunggongvirae</taxon>
        <taxon>Uroviricota</taxon>
        <taxon>Caudoviricetes</taxon>
        <taxon>Crassvirales</taxon>
        <taxon>Suoliviridae</taxon>
        <taxon>Uncouvirinae</taxon>
        <taxon>Aurodevirus</taxon>
        <taxon>Aurodevirus hominis</taxon>
    </lineage>
</organism>
<accession>A0A7M1RT22</accession>
<proteinExistence type="predicted"/>
<protein>
    <submittedName>
        <fullName evidence="1">Uncharacterized protein</fullName>
    </submittedName>
</protein>
<sequence>MKKNIEMPDVIVDLTDETKTVEEAIAECEAARKVAQPWLKRVTKRIKSWFKK</sequence>
<dbReference type="GeneID" id="65131660"/>
<dbReference type="Proteomes" id="UP000594004">
    <property type="component" value="Segment"/>
</dbReference>
<evidence type="ECO:0000313" key="1">
    <source>
        <dbReference type="EMBL" id="QOR57575.1"/>
    </source>
</evidence>
<dbReference type="EMBL" id="MT774407">
    <property type="protein sequence ID" value="QOR57575.1"/>
    <property type="molecule type" value="Genomic_DNA"/>
</dbReference>
<evidence type="ECO:0000313" key="2">
    <source>
        <dbReference type="Proteomes" id="UP000594004"/>
    </source>
</evidence>
<dbReference type="RefSeq" id="YP_010113215.1">
    <property type="nucleotide sequence ID" value="NC_055900.1"/>
</dbReference>
<keyword evidence="2" id="KW-1185">Reference proteome</keyword>
<name>A0A7M1RT22_9CAUD</name>
<reference evidence="1 2" key="1">
    <citation type="submission" date="2020-07" db="EMBL/GenBank/DDBJ databases">
        <title>Taxonomic proposal: Crassvirales, a new order of highly abundant and diverse bacterial viruses.</title>
        <authorList>
            <person name="Shkoporov A.N."/>
            <person name="Stockdale S.R."/>
            <person name="Guerin E."/>
            <person name="Ross R.P."/>
            <person name="Hill C."/>
        </authorList>
    </citation>
    <scope>NUCLEOTIDE SEQUENCE [LARGE SCALE GENOMIC DNA]</scope>
</reference>